<feature type="domain" description="GH15-like" evidence="1">
    <location>
        <begin position="237"/>
        <end position="587"/>
    </location>
</feature>
<dbReference type="SUPFAM" id="SSF48208">
    <property type="entry name" value="Six-hairpin glycosidases"/>
    <property type="match status" value="1"/>
</dbReference>
<dbReference type="InterPro" id="IPR045582">
    <property type="entry name" value="Trehalase-like_N"/>
</dbReference>
<dbReference type="Gene3D" id="1.50.10.10">
    <property type="match status" value="1"/>
</dbReference>
<gene>
    <name evidence="3" type="ORF">D9V28_06945</name>
</gene>
<dbReference type="Proteomes" id="UP000282460">
    <property type="component" value="Unassembled WGS sequence"/>
</dbReference>
<evidence type="ECO:0000259" key="1">
    <source>
        <dbReference type="Pfam" id="PF00723"/>
    </source>
</evidence>
<dbReference type="InterPro" id="IPR012341">
    <property type="entry name" value="6hp_glycosidase-like_sf"/>
</dbReference>
<dbReference type="Pfam" id="PF19291">
    <property type="entry name" value="TREH_N"/>
    <property type="match status" value="1"/>
</dbReference>
<dbReference type="InterPro" id="IPR011613">
    <property type="entry name" value="GH15-like"/>
</dbReference>
<keyword evidence="4" id="KW-1185">Reference proteome</keyword>
<evidence type="ECO:0000259" key="2">
    <source>
        <dbReference type="Pfam" id="PF19291"/>
    </source>
</evidence>
<comment type="caution">
    <text evidence="3">The sequence shown here is derived from an EMBL/GenBank/DDBJ whole genome shotgun (WGS) entry which is preliminary data.</text>
</comment>
<feature type="domain" description="Trehalase-like N-terminal" evidence="2">
    <location>
        <begin position="25"/>
        <end position="123"/>
    </location>
</feature>
<reference evidence="3 4" key="1">
    <citation type="submission" date="2018-10" db="EMBL/GenBank/DDBJ databases">
        <authorList>
            <person name="Li J."/>
        </authorList>
    </citation>
    <scope>NUCLEOTIDE SEQUENCE [LARGE SCALE GENOMIC DNA]</scope>
    <source>
        <strain evidence="3 4">ZD1-4</strain>
    </source>
</reference>
<dbReference type="Pfam" id="PF00723">
    <property type="entry name" value="Glyco_hydro_15"/>
    <property type="match status" value="1"/>
</dbReference>
<organism evidence="3 4">
    <name type="scientific">Mycetocola zhadangensis</name>
    <dbReference type="NCBI Taxonomy" id="1164595"/>
    <lineage>
        <taxon>Bacteria</taxon>
        <taxon>Bacillati</taxon>
        <taxon>Actinomycetota</taxon>
        <taxon>Actinomycetes</taxon>
        <taxon>Micrococcales</taxon>
        <taxon>Microbacteriaceae</taxon>
        <taxon>Mycetocola</taxon>
    </lineage>
</organism>
<proteinExistence type="predicted"/>
<sequence>MPKADSAGPLARKDGYADLRGYAGIGDGRTVALIARDGSVDWLPIPALDSVPVFAALLDAENGGRITLAPVEAYTTTRAYIPGTNVLQTTFTTASGVVRLTDALVTGVAGRLPWTELARRIDGIRGSVEMRWAVEPGRALRTAMPWVDNTVHGPVIRVGGVMLSVTGFEHGANEPGTHHLDGAFTTSAGSRHLFAVSGTSREPIHPPNPRNVDRGIDRTVDNWRAWSREFSYEGPWADAVQRSALALKLLIHSPTGAIAAAATTSLPETITGGKNWDYRFAWVRDVAYTLQAMIRFGLREESQAAVSWMLTTIRKHGPELEVFYTLDGEIPDEIVRTEAPGWRGLGPVVCGNDAKHQLQLGPYGDLFDVMRSYVDAGNILDAETGRSLASVADQACDDWQKPDAGIWELEQNRHYTTSKLGCWQALSSAVHLAKLGEIPGDAARWETERDRIADWVNENCWSEERGAFTMYPGSDELDASILLHAPSGFNRGERMSRTIDAITAELGDGPLVYRYTGMREEEATFVACAFWRAGALACVGRIDEARALMDELIPLANNVGMYAEMIDADSLDFAGNLPQGLSHLSLIYTAILISELSD</sequence>
<dbReference type="GO" id="GO:0005975">
    <property type="term" value="P:carbohydrate metabolic process"/>
    <property type="evidence" value="ECO:0007669"/>
    <property type="project" value="InterPro"/>
</dbReference>
<accession>A0A3L7J2I1</accession>
<dbReference type="EMBL" id="RCWJ01000002">
    <property type="protein sequence ID" value="RLQ84629.1"/>
    <property type="molecule type" value="Genomic_DNA"/>
</dbReference>
<evidence type="ECO:0000313" key="3">
    <source>
        <dbReference type="EMBL" id="RLQ84629.1"/>
    </source>
</evidence>
<dbReference type="PANTHER" id="PTHR31616">
    <property type="entry name" value="TREHALASE"/>
    <property type="match status" value="1"/>
</dbReference>
<dbReference type="PANTHER" id="PTHR31616:SF0">
    <property type="entry name" value="GLUCAN 1,4-ALPHA-GLUCOSIDASE"/>
    <property type="match status" value="1"/>
</dbReference>
<dbReference type="GO" id="GO:0004553">
    <property type="term" value="F:hydrolase activity, hydrolyzing O-glycosyl compounds"/>
    <property type="evidence" value="ECO:0007669"/>
    <property type="project" value="TreeGrafter"/>
</dbReference>
<protein>
    <submittedName>
        <fullName evidence="3">Glycoside hydrolase family 15 protein</fullName>
    </submittedName>
</protein>
<keyword evidence="3" id="KW-0378">Hydrolase</keyword>
<evidence type="ECO:0000313" key="4">
    <source>
        <dbReference type="Proteomes" id="UP000282460"/>
    </source>
</evidence>
<dbReference type="OrthoDB" id="3902805at2"/>
<name>A0A3L7J2I1_9MICO</name>
<dbReference type="AlphaFoldDB" id="A0A3L7J2I1"/>
<dbReference type="InterPro" id="IPR008928">
    <property type="entry name" value="6-hairpin_glycosidase_sf"/>
</dbReference>